<evidence type="ECO:0000313" key="6">
    <source>
        <dbReference type="Proteomes" id="UP000823631"/>
    </source>
</evidence>
<evidence type="ECO:0000256" key="4">
    <source>
        <dbReference type="PROSITE-ProRule" id="PRU00679"/>
    </source>
</evidence>
<dbReference type="GO" id="GO:0016788">
    <property type="term" value="F:hydrolase activity, acting on ester bonds"/>
    <property type="evidence" value="ECO:0007669"/>
    <property type="project" value="InterPro"/>
</dbReference>
<feature type="binding site" evidence="3">
    <location>
        <position position="295"/>
    </location>
    <ligand>
        <name>a divalent metal cation</name>
        <dbReference type="ChEBI" id="CHEBI:60240"/>
        <label>1</label>
    </ligand>
</feature>
<dbReference type="SUPFAM" id="SSF51556">
    <property type="entry name" value="Metallo-dependent hydrolases"/>
    <property type="match status" value="1"/>
</dbReference>
<dbReference type="PANTHER" id="PTHR10819">
    <property type="entry name" value="PHOSPHOTRIESTERASE-RELATED"/>
    <property type="match status" value="1"/>
</dbReference>
<dbReference type="Gene3D" id="3.20.20.140">
    <property type="entry name" value="Metal-dependent hydrolases"/>
    <property type="match status" value="1"/>
</dbReference>
<dbReference type="PANTHER" id="PTHR10819:SF3">
    <property type="entry name" value="PHOSPHOTRIESTERASE-RELATED PROTEIN"/>
    <property type="match status" value="1"/>
</dbReference>
<feature type="binding site" evidence="3">
    <location>
        <position position="230"/>
    </location>
    <ligand>
        <name>a divalent metal cation</name>
        <dbReference type="ChEBI" id="CHEBI:60240"/>
        <label>2</label>
    </ligand>
</feature>
<proteinExistence type="inferred from homology"/>
<evidence type="ECO:0000256" key="3">
    <source>
        <dbReference type="PIRSR" id="PIRSR601559-52"/>
    </source>
</evidence>
<evidence type="ECO:0000313" key="5">
    <source>
        <dbReference type="EMBL" id="MBO8414787.1"/>
    </source>
</evidence>
<reference evidence="5" key="1">
    <citation type="submission" date="2020-10" db="EMBL/GenBank/DDBJ databases">
        <authorList>
            <person name="Gilroy R."/>
        </authorList>
    </citation>
    <scope>NUCLEOTIDE SEQUENCE</scope>
    <source>
        <strain evidence="5">17213</strain>
    </source>
</reference>
<comment type="caution">
    <text evidence="5">The sequence shown here is derived from an EMBL/GenBank/DDBJ whole genome shotgun (WGS) entry which is preliminary data.</text>
</comment>
<gene>
    <name evidence="5" type="ORF">IAB19_00185</name>
</gene>
<comment type="similarity">
    <text evidence="4">Belongs to the metallo-dependent hydrolases superfamily. Phosphotriesterase family.</text>
</comment>
<dbReference type="GO" id="GO:0008270">
    <property type="term" value="F:zinc ion binding"/>
    <property type="evidence" value="ECO:0007669"/>
    <property type="project" value="InterPro"/>
</dbReference>
<feature type="binding site" evidence="3">
    <location>
        <position position="200"/>
    </location>
    <ligand>
        <name>a divalent metal cation</name>
        <dbReference type="ChEBI" id="CHEBI:60240"/>
        <label>2</label>
    </ligand>
</feature>
<evidence type="ECO:0000256" key="1">
    <source>
        <dbReference type="ARBA" id="ARBA00022723"/>
    </source>
</evidence>
<dbReference type="InterPro" id="IPR032466">
    <property type="entry name" value="Metal_Hydrolase"/>
</dbReference>
<keyword evidence="2" id="KW-0378">Hydrolase</keyword>
<dbReference type="Proteomes" id="UP000823631">
    <property type="component" value="Unassembled WGS sequence"/>
</dbReference>
<feature type="binding site" evidence="3">
    <location>
        <position position="167"/>
    </location>
    <ligand>
        <name>a divalent metal cation</name>
        <dbReference type="ChEBI" id="CHEBI:60240"/>
        <label>1</label>
    </ligand>
</feature>
<dbReference type="PROSITE" id="PS01322">
    <property type="entry name" value="PHOSPHOTRIESTERASE_1"/>
    <property type="match status" value="1"/>
</dbReference>
<dbReference type="EMBL" id="JADINH010000003">
    <property type="protein sequence ID" value="MBO8414787.1"/>
    <property type="molecule type" value="Genomic_DNA"/>
</dbReference>
<comment type="cofactor">
    <cofactor evidence="3">
        <name>a divalent metal cation</name>
        <dbReference type="ChEBI" id="CHEBI:60240"/>
    </cofactor>
    <text evidence="3">Binds 2 divalent metal cations per subunit.</text>
</comment>
<dbReference type="Pfam" id="PF02126">
    <property type="entry name" value="PTE"/>
    <property type="match status" value="1"/>
</dbReference>
<organism evidence="5 6">
    <name type="scientific">Candidatus Avisuccinivibrio stercorigallinarum</name>
    <dbReference type="NCBI Taxonomy" id="2840704"/>
    <lineage>
        <taxon>Bacteria</taxon>
        <taxon>Pseudomonadati</taxon>
        <taxon>Pseudomonadota</taxon>
        <taxon>Gammaproteobacteria</taxon>
        <taxon>Aeromonadales</taxon>
        <taxon>Succinivibrionaceae</taxon>
        <taxon>Succinivibrionaceae incertae sedis</taxon>
        <taxon>Candidatus Avisuccinivibrio</taxon>
    </lineage>
</organism>
<name>A0A9D9GMP2_9GAMM</name>
<evidence type="ECO:0000256" key="2">
    <source>
        <dbReference type="ARBA" id="ARBA00022801"/>
    </source>
</evidence>
<feature type="binding site" evidence="3">
    <location>
        <position position="25"/>
    </location>
    <ligand>
        <name>a divalent metal cation</name>
        <dbReference type="ChEBI" id="CHEBI:60240"/>
        <label>1</label>
    </ligand>
</feature>
<protein>
    <submittedName>
        <fullName evidence="5">Phosphotriesterase</fullName>
    </submittedName>
</protein>
<feature type="binding site" evidence="3">
    <location>
        <position position="23"/>
    </location>
    <ligand>
        <name>a divalent metal cation</name>
        <dbReference type="ChEBI" id="CHEBI:60240"/>
        <label>1</label>
    </ligand>
</feature>
<comment type="caution">
    <text evidence="4">Lacks conserved residue(s) required for the propagation of feature annotation.</text>
</comment>
<accession>A0A9D9GMP2</accession>
<feature type="binding site" evidence="3">
    <location>
        <position position="167"/>
    </location>
    <ligand>
        <name>a divalent metal cation</name>
        <dbReference type="ChEBI" id="CHEBI:60240"/>
        <label>2</label>
    </ligand>
</feature>
<dbReference type="InterPro" id="IPR017947">
    <property type="entry name" value="AryldialkylPase_Zn-BS"/>
</dbReference>
<reference evidence="5" key="2">
    <citation type="journal article" date="2021" name="PeerJ">
        <title>Extensive microbial diversity within the chicken gut microbiome revealed by metagenomics and culture.</title>
        <authorList>
            <person name="Gilroy R."/>
            <person name="Ravi A."/>
            <person name="Getino M."/>
            <person name="Pursley I."/>
            <person name="Horton D.L."/>
            <person name="Alikhan N.F."/>
            <person name="Baker D."/>
            <person name="Gharbi K."/>
            <person name="Hall N."/>
            <person name="Watson M."/>
            <person name="Adriaenssens E.M."/>
            <person name="Foster-Nyarko E."/>
            <person name="Jarju S."/>
            <person name="Secka A."/>
            <person name="Antonio M."/>
            <person name="Oren A."/>
            <person name="Chaudhuri R.R."/>
            <person name="La Ragione R."/>
            <person name="Hildebrand F."/>
            <person name="Pallen M.J."/>
        </authorList>
    </citation>
    <scope>NUCLEOTIDE SEQUENCE</scope>
    <source>
        <strain evidence="5">17213</strain>
    </source>
</reference>
<dbReference type="PROSITE" id="PS51347">
    <property type="entry name" value="PHOSPHOTRIESTERASE_2"/>
    <property type="match status" value="1"/>
</dbReference>
<dbReference type="AlphaFoldDB" id="A0A9D9GMP2"/>
<sequence length="344" mass="38296">MDKFVQTVLGPVAKEDMGITLPHEHLFNDLSNCVDEPFYPYSTFIADKKVSPSIAYGLRYDPYCNADNMSEKDVDDVEAEVRNLMSVGGKTLVDATGSRSIGRNVPKMVEIAKRTGLNVIASTGLYLSKFETEEKMLRPAEVIAAEYDHDLNQGMDGTEVKAGLIGELGVSPLFTPGEHNNLRAGALAWQQNKHISINIHMPGWLRYGDEVLDIMLDEMKVDPKKLSLAHSDPSGEDPDYQRRLLDRGVFLEFDMIAQDISFPKEGMGPSVMETLDVIVKLIKDGYEDQLVLSHDVFLKQMYTKNGGNGFIFAPTVFLSLLRQKGIDEQVVHKLCIENPANLLA</sequence>
<dbReference type="InterPro" id="IPR001559">
    <property type="entry name" value="Phosphotriesterase"/>
</dbReference>
<keyword evidence="1 3" id="KW-0479">Metal-binding</keyword>